<feature type="binding site" evidence="8">
    <location>
        <position position="127"/>
    </location>
    <ligand>
        <name>Zn(2+)</name>
        <dbReference type="ChEBI" id="CHEBI:29105"/>
        <note>catalytic</note>
    </ligand>
</feature>
<dbReference type="OrthoDB" id="291007at2759"/>
<dbReference type="CDD" id="cd04280">
    <property type="entry name" value="ZnMc_astacin_like"/>
    <property type="match status" value="1"/>
</dbReference>
<feature type="active site" evidence="8">
    <location>
        <position position="124"/>
    </location>
</feature>
<dbReference type="SMART" id="SM00254">
    <property type="entry name" value="ShKT"/>
    <property type="match status" value="2"/>
</dbReference>
<dbReference type="AlphaFoldDB" id="A0A7M5UZE0"/>
<comment type="function">
    <text evidence="1">Metalloprotease.</text>
</comment>
<accession>A0A7M5UZE0</accession>
<evidence type="ECO:0000256" key="8">
    <source>
        <dbReference type="PROSITE-ProRule" id="PRU01211"/>
    </source>
</evidence>
<dbReference type="Gene3D" id="1.10.10.1870">
    <property type="entry name" value="ShTK domain-like"/>
    <property type="match status" value="1"/>
</dbReference>
<keyword evidence="4 8" id="KW-0378">Hydrolase</keyword>
<dbReference type="SMART" id="SM00235">
    <property type="entry name" value="ZnMc"/>
    <property type="match status" value="1"/>
</dbReference>
<dbReference type="PROSITE" id="PS51670">
    <property type="entry name" value="SHKT"/>
    <property type="match status" value="2"/>
</dbReference>
<feature type="domain" description="Peptidase M12A" evidence="12">
    <location>
        <begin position="23"/>
        <end position="227"/>
    </location>
</feature>
<dbReference type="GO" id="GO:0006508">
    <property type="term" value="P:proteolysis"/>
    <property type="evidence" value="ECO:0007669"/>
    <property type="project" value="UniProtKB-KW"/>
</dbReference>
<dbReference type="Proteomes" id="UP000594262">
    <property type="component" value="Unplaced"/>
</dbReference>
<evidence type="ECO:0000256" key="6">
    <source>
        <dbReference type="ARBA" id="ARBA00023049"/>
    </source>
</evidence>
<dbReference type="InterPro" id="IPR003582">
    <property type="entry name" value="ShKT_dom"/>
</dbReference>
<dbReference type="GO" id="GO:0008270">
    <property type="term" value="F:zinc ion binding"/>
    <property type="evidence" value="ECO:0007669"/>
    <property type="project" value="UniProtKB-UniRule"/>
</dbReference>
<evidence type="ECO:0000313" key="13">
    <source>
        <dbReference type="EnsemblMetazoa" id="CLYHEMP006690.1"/>
    </source>
</evidence>
<keyword evidence="5 8" id="KW-0862">Zinc</keyword>
<evidence type="ECO:0000256" key="10">
    <source>
        <dbReference type="SAM" id="MobiDB-lite"/>
    </source>
</evidence>
<dbReference type="PROSITE" id="PS51864">
    <property type="entry name" value="ASTACIN"/>
    <property type="match status" value="1"/>
</dbReference>
<evidence type="ECO:0000256" key="3">
    <source>
        <dbReference type="ARBA" id="ARBA00022723"/>
    </source>
</evidence>
<feature type="region of interest" description="Disordered" evidence="10">
    <location>
        <begin position="287"/>
        <end position="316"/>
    </location>
</feature>
<dbReference type="EC" id="3.4.24.-" evidence="9"/>
<feature type="binding site" evidence="8">
    <location>
        <position position="133"/>
    </location>
    <ligand>
        <name>Zn(2+)</name>
        <dbReference type="ChEBI" id="CHEBI:29105"/>
        <note>catalytic</note>
    </ligand>
</feature>
<dbReference type="Gene3D" id="3.40.390.10">
    <property type="entry name" value="Collagenase (Catalytic Domain)"/>
    <property type="match status" value="1"/>
</dbReference>
<organism evidence="13 14">
    <name type="scientific">Clytia hemisphaerica</name>
    <dbReference type="NCBI Taxonomy" id="252671"/>
    <lineage>
        <taxon>Eukaryota</taxon>
        <taxon>Metazoa</taxon>
        <taxon>Cnidaria</taxon>
        <taxon>Hydrozoa</taxon>
        <taxon>Hydroidolina</taxon>
        <taxon>Leptothecata</taxon>
        <taxon>Obeliida</taxon>
        <taxon>Clytiidae</taxon>
        <taxon>Clytia</taxon>
    </lineage>
</organism>
<evidence type="ECO:0000256" key="2">
    <source>
        <dbReference type="ARBA" id="ARBA00022670"/>
    </source>
</evidence>
<proteinExistence type="predicted"/>
<keyword evidence="3 8" id="KW-0479">Metal-binding</keyword>
<dbReference type="PRINTS" id="PR00480">
    <property type="entry name" value="ASTACIN"/>
</dbReference>
<keyword evidence="2 8" id="KW-0645">Protease</keyword>
<evidence type="ECO:0000256" key="9">
    <source>
        <dbReference type="RuleBase" id="RU361183"/>
    </source>
</evidence>
<dbReference type="SUPFAM" id="SSF55486">
    <property type="entry name" value="Metalloproteases ('zincins'), catalytic domain"/>
    <property type="match status" value="1"/>
</dbReference>
<feature type="domain" description="ShKT" evidence="11">
    <location>
        <begin position="251"/>
        <end position="283"/>
    </location>
</feature>
<dbReference type="GO" id="GO:0004222">
    <property type="term" value="F:metalloendopeptidase activity"/>
    <property type="evidence" value="ECO:0007669"/>
    <property type="project" value="UniProtKB-UniRule"/>
</dbReference>
<comment type="caution">
    <text evidence="7">Lacks conserved residue(s) required for the propagation of feature annotation.</text>
</comment>
<feature type="domain" description="ShKT" evidence="11">
    <location>
        <begin position="314"/>
        <end position="345"/>
    </location>
</feature>
<dbReference type="PANTHER" id="PTHR10127:SF780">
    <property type="entry name" value="METALLOENDOPEPTIDASE"/>
    <property type="match status" value="1"/>
</dbReference>
<feature type="compositionally biased region" description="Low complexity" evidence="10">
    <location>
        <begin position="288"/>
        <end position="312"/>
    </location>
</feature>
<keyword evidence="6 8" id="KW-0482">Metalloprotease</keyword>
<evidence type="ECO:0000256" key="4">
    <source>
        <dbReference type="ARBA" id="ARBA00022801"/>
    </source>
</evidence>
<feature type="disulfide bond" evidence="7">
    <location>
        <begin position="267"/>
        <end position="280"/>
    </location>
</feature>
<evidence type="ECO:0000313" key="14">
    <source>
        <dbReference type="Proteomes" id="UP000594262"/>
    </source>
</evidence>
<keyword evidence="7" id="KW-1015">Disulfide bond</keyword>
<evidence type="ECO:0000259" key="11">
    <source>
        <dbReference type="PROSITE" id="PS51670"/>
    </source>
</evidence>
<name>A0A7M5UZE0_9CNID</name>
<feature type="binding site" evidence="8">
    <location>
        <position position="123"/>
    </location>
    <ligand>
        <name>Zn(2+)</name>
        <dbReference type="ChEBI" id="CHEBI:29105"/>
        <note>catalytic</note>
    </ligand>
</feature>
<dbReference type="Pfam" id="PF01400">
    <property type="entry name" value="Astacin"/>
    <property type="match status" value="1"/>
</dbReference>
<evidence type="ECO:0000256" key="1">
    <source>
        <dbReference type="ARBA" id="ARBA00002657"/>
    </source>
</evidence>
<evidence type="ECO:0000259" key="12">
    <source>
        <dbReference type="PROSITE" id="PS51864"/>
    </source>
</evidence>
<dbReference type="InterPro" id="IPR024079">
    <property type="entry name" value="MetalloPept_cat_dom_sf"/>
</dbReference>
<keyword evidence="14" id="KW-1185">Reference proteome</keyword>
<comment type="cofactor">
    <cofactor evidence="8 9">
        <name>Zn(2+)</name>
        <dbReference type="ChEBI" id="CHEBI:29105"/>
    </cofactor>
    <text evidence="8 9">Binds 1 zinc ion per subunit.</text>
</comment>
<evidence type="ECO:0000256" key="5">
    <source>
        <dbReference type="ARBA" id="ARBA00022833"/>
    </source>
</evidence>
<dbReference type="InterPro" id="IPR034035">
    <property type="entry name" value="Astacin-like_dom"/>
</dbReference>
<protein>
    <recommendedName>
        <fullName evidence="9">Metalloendopeptidase</fullName>
        <ecNumber evidence="9">3.4.24.-</ecNumber>
    </recommendedName>
</protein>
<dbReference type="InterPro" id="IPR001506">
    <property type="entry name" value="Peptidase_M12A"/>
</dbReference>
<dbReference type="EnsemblMetazoa" id="CLYHEMT006690.1">
    <property type="protein sequence ID" value="CLYHEMP006690.1"/>
    <property type="gene ID" value="CLYHEMG006690"/>
</dbReference>
<sequence length="345" mass="39446">MMLSPDQLAALTEQRSKRKEGSNTFASIKSSHWKTNGKVDLIKYYIDEDFNSHGYAIETIKHAIADYEKYTCIRFQQVDRLPSRGPYMHFVLKGGCFSNVGRNSWGNEISLGYGCWNKGTAIHEIGHALGFFHEQSRPDRDDYVEIMWNNIKPGDKFNFDKYTTRTIDSLDTEYDFLSIMHYRNNAFALNRKQYTIRTRDPSKRRLIGQRDELSKIDKIQLNRMYCGATSQTDGYTRPPIRTRPPTTEPGCVDNYVKNCPEMWAHDCGRWFVQNNCRKTCGVCTEGGAKTTPAPRPTEAPTTTSATTKKPSSNCKDNNGSCPSWKIYCDSNGYVKKNCLKTCGRC</sequence>
<evidence type="ECO:0000256" key="7">
    <source>
        <dbReference type="PROSITE-ProRule" id="PRU01005"/>
    </source>
</evidence>
<dbReference type="Pfam" id="PF01549">
    <property type="entry name" value="ShK"/>
    <property type="match status" value="2"/>
</dbReference>
<reference evidence="13" key="1">
    <citation type="submission" date="2021-01" db="UniProtKB">
        <authorList>
            <consortium name="EnsemblMetazoa"/>
        </authorList>
    </citation>
    <scope>IDENTIFICATION</scope>
</reference>
<dbReference type="InterPro" id="IPR006026">
    <property type="entry name" value="Peptidase_Metallo"/>
</dbReference>
<dbReference type="PANTHER" id="PTHR10127">
    <property type="entry name" value="DISCOIDIN, CUB, EGF, LAMININ , AND ZINC METALLOPROTEASE DOMAIN CONTAINING"/>
    <property type="match status" value="1"/>
</dbReference>